<name>A0ACC1I171_9FUNG</name>
<evidence type="ECO:0000313" key="1">
    <source>
        <dbReference type="EMBL" id="KAJ1885158.1"/>
    </source>
</evidence>
<gene>
    <name evidence="1" type="ORF">LPJ66_010261</name>
</gene>
<protein>
    <submittedName>
        <fullName evidence="1">Uncharacterized protein</fullName>
    </submittedName>
</protein>
<keyword evidence="2" id="KW-1185">Reference proteome</keyword>
<evidence type="ECO:0000313" key="2">
    <source>
        <dbReference type="Proteomes" id="UP001150581"/>
    </source>
</evidence>
<proteinExistence type="predicted"/>
<accession>A0ACC1I171</accession>
<sequence>MLARVIAPLRTSVAPMVDVTDPCFLRLLRLISPHGNHELWSEMVHARTFSHGKMHLDAQKLAQHIPTHELPGFAHGTVVQIGASSPADAAVAVAELGRLGVRHVNLNCGCPSRNVQMGSFGAVLMTQPQAAGDIVQAMVDAASDCSVHVSVKCRIGIDADESPEFLRRFIDSVLGPGRPVSLVLHARRAWLSGLSPEQNRIVPQLNHARGREMAAAYPQTRITANGGIGTAAAVHEHLLWAHGAMVGRKVREDPWFLALLDRQVYGVPDALVPTPERVLQEYMAYGDQVQRDLGVRHTVLARPLYALFQGRKARAMRRSLASSIARAKAAGGGAARVAFSEVVADAVRQAEADHAEGSLHSAAC</sequence>
<organism evidence="1 2">
    <name type="scientific">Kickxella alabastrina</name>
    <dbReference type="NCBI Taxonomy" id="61397"/>
    <lineage>
        <taxon>Eukaryota</taxon>
        <taxon>Fungi</taxon>
        <taxon>Fungi incertae sedis</taxon>
        <taxon>Zoopagomycota</taxon>
        <taxon>Kickxellomycotina</taxon>
        <taxon>Kickxellomycetes</taxon>
        <taxon>Kickxellales</taxon>
        <taxon>Kickxellaceae</taxon>
        <taxon>Kickxella</taxon>
    </lineage>
</organism>
<dbReference type="EMBL" id="JANBPG010002618">
    <property type="protein sequence ID" value="KAJ1885158.1"/>
    <property type="molecule type" value="Genomic_DNA"/>
</dbReference>
<comment type="caution">
    <text evidence="1">The sequence shown here is derived from an EMBL/GenBank/DDBJ whole genome shotgun (WGS) entry which is preliminary data.</text>
</comment>
<reference evidence="1" key="1">
    <citation type="submission" date="2022-07" db="EMBL/GenBank/DDBJ databases">
        <title>Phylogenomic reconstructions and comparative analyses of Kickxellomycotina fungi.</title>
        <authorList>
            <person name="Reynolds N.K."/>
            <person name="Stajich J.E."/>
            <person name="Barry K."/>
            <person name="Grigoriev I.V."/>
            <person name="Crous P."/>
            <person name="Smith M.E."/>
        </authorList>
    </citation>
    <scope>NUCLEOTIDE SEQUENCE</scope>
    <source>
        <strain evidence="1">Benny 63K</strain>
    </source>
</reference>
<dbReference type="Proteomes" id="UP001150581">
    <property type="component" value="Unassembled WGS sequence"/>
</dbReference>